<evidence type="ECO:0000256" key="8">
    <source>
        <dbReference type="PIRSR" id="PIRSR001488-1"/>
    </source>
</evidence>
<evidence type="ECO:0000313" key="14">
    <source>
        <dbReference type="Proteomes" id="UP000623509"/>
    </source>
</evidence>
<feature type="chain" id="PRO_5012312248" description="Thiol:disulfide interchange protein" evidence="9">
    <location>
        <begin position="25"/>
        <end position="208"/>
    </location>
</feature>
<dbReference type="PROSITE" id="PS51352">
    <property type="entry name" value="THIOREDOXIN_2"/>
    <property type="match status" value="1"/>
</dbReference>
<dbReference type="Gene3D" id="3.40.30.10">
    <property type="entry name" value="Glutaredoxin"/>
    <property type="match status" value="1"/>
</dbReference>
<evidence type="ECO:0000259" key="10">
    <source>
        <dbReference type="PROSITE" id="PS51352"/>
    </source>
</evidence>
<dbReference type="PIRSF" id="PIRSF001488">
    <property type="entry name" value="Tdi_protein"/>
    <property type="match status" value="1"/>
</dbReference>
<evidence type="ECO:0000256" key="6">
    <source>
        <dbReference type="ARBA" id="ARBA00023284"/>
    </source>
</evidence>
<dbReference type="InterPro" id="IPR013766">
    <property type="entry name" value="Thioredoxin_domain"/>
</dbReference>
<dbReference type="SUPFAM" id="SSF52833">
    <property type="entry name" value="Thioredoxin-like"/>
    <property type="match status" value="1"/>
</dbReference>
<evidence type="ECO:0000256" key="9">
    <source>
        <dbReference type="SAM" id="SignalP"/>
    </source>
</evidence>
<feature type="signal peptide" evidence="9">
    <location>
        <begin position="1"/>
        <end position="24"/>
    </location>
</feature>
<evidence type="ECO:0000256" key="5">
    <source>
        <dbReference type="ARBA" id="ARBA00023157"/>
    </source>
</evidence>
<dbReference type="Pfam" id="PF01323">
    <property type="entry name" value="DSBA"/>
    <property type="match status" value="1"/>
</dbReference>
<evidence type="ECO:0000313" key="11">
    <source>
        <dbReference type="EMBL" id="KAF7598634.1"/>
    </source>
</evidence>
<reference evidence="11 14" key="1">
    <citation type="submission" date="2016-08" db="EMBL/GenBank/DDBJ databases">
        <title>Candidatus Dactylopiibacterium carminicum genome sequence.</title>
        <authorList>
            <person name="Ramirez-Puebla S.T."/>
            <person name="Ormeno-Orrillo E."/>
            <person name="Vera-Ponce De Leon A."/>
            <person name="Luis L."/>
            <person name="Sanchez-Flores A."/>
            <person name="Monica R."/>
            <person name="Martinez-Romero E."/>
        </authorList>
    </citation>
    <scope>NUCLEOTIDE SEQUENCE [LARGE SCALE GENOMIC DNA]</scope>
    <source>
        <strain evidence="11">END1</strain>
    </source>
</reference>
<dbReference type="Proteomes" id="UP000623509">
    <property type="component" value="Unassembled WGS sequence"/>
</dbReference>
<dbReference type="OrthoDB" id="9784896at2"/>
<evidence type="ECO:0000256" key="4">
    <source>
        <dbReference type="ARBA" id="ARBA00022764"/>
    </source>
</evidence>
<comment type="similarity">
    <text evidence="2">Belongs to the thioredoxin family. DsbA subfamily.</text>
</comment>
<keyword evidence="4 7" id="KW-0574">Periplasm</keyword>
<dbReference type="InterPro" id="IPR001853">
    <property type="entry name" value="DSBA-like_thioredoxin_dom"/>
</dbReference>
<keyword evidence="6" id="KW-0676">Redox-active center</keyword>
<organism evidence="12 13">
    <name type="scientific">Candidatus Dactylopiibacterium carminicum</name>
    <dbReference type="NCBI Taxonomy" id="857335"/>
    <lineage>
        <taxon>Bacteria</taxon>
        <taxon>Pseudomonadati</taxon>
        <taxon>Pseudomonadota</taxon>
        <taxon>Betaproteobacteria</taxon>
        <taxon>Rhodocyclales</taxon>
        <taxon>Rhodocyclaceae</taxon>
        <taxon>Candidatus Dactylopiibacterium</taxon>
    </lineage>
</organism>
<evidence type="ECO:0000256" key="7">
    <source>
        <dbReference type="PIRNR" id="PIRNR001488"/>
    </source>
</evidence>
<dbReference type="Proteomes" id="UP000216107">
    <property type="component" value="Unassembled WGS sequence"/>
</dbReference>
<name>A0A272ERR7_9RHOO</name>
<dbReference type="PANTHER" id="PTHR35891">
    <property type="entry name" value="THIOL:DISULFIDE INTERCHANGE PROTEIN DSBA"/>
    <property type="match status" value="1"/>
</dbReference>
<dbReference type="GO" id="GO:0016491">
    <property type="term" value="F:oxidoreductase activity"/>
    <property type="evidence" value="ECO:0007669"/>
    <property type="project" value="InterPro"/>
</dbReference>
<evidence type="ECO:0000256" key="2">
    <source>
        <dbReference type="ARBA" id="ARBA00005791"/>
    </source>
</evidence>
<dbReference type="EMBL" id="MDUX01000042">
    <property type="protein sequence ID" value="KAF7598634.1"/>
    <property type="molecule type" value="Genomic_DNA"/>
</dbReference>
<evidence type="ECO:0000256" key="3">
    <source>
        <dbReference type="ARBA" id="ARBA00022729"/>
    </source>
</evidence>
<dbReference type="GO" id="GO:0042597">
    <property type="term" value="C:periplasmic space"/>
    <property type="evidence" value="ECO:0007669"/>
    <property type="project" value="UniProtKB-SubCell"/>
</dbReference>
<dbReference type="CDD" id="cd03019">
    <property type="entry name" value="DsbA_DsbA"/>
    <property type="match status" value="1"/>
</dbReference>
<dbReference type="InterPro" id="IPR050824">
    <property type="entry name" value="Thiol_disulfide_DsbA"/>
</dbReference>
<feature type="disulfide bond" description="Redox-active" evidence="8">
    <location>
        <begin position="54"/>
        <end position="57"/>
    </location>
</feature>
<dbReference type="AlphaFoldDB" id="A0A272ERR7"/>
<comment type="subcellular location">
    <subcellularLocation>
        <location evidence="1 7">Periplasm</location>
    </subcellularLocation>
</comment>
<sequence>MHRRTTLKGLLALATLTASPLLFAQGQDYQLVKPPQPGGANGQIEVLEFASFACVHCRRFAPEISKWAAAQGKDVVFKKVPVSFGNPALQALTRMYYTLQSMGLDEKLESSIFEAVQDRRLSLDKEAVRNDWLTKQGVDVKKFNDTWRTSFTVDSQTKRAEQLTLAYKIQATPTVTVNGKYLIEGAGPQTLTTMDRLIAQERSAQAKK</sequence>
<dbReference type="PANTHER" id="PTHR35891:SF3">
    <property type="entry name" value="THIOL:DISULFIDE INTERCHANGE PROTEIN DSBL"/>
    <property type="match status" value="1"/>
</dbReference>
<dbReference type="InterPro" id="IPR023205">
    <property type="entry name" value="DsbA/DsbL"/>
</dbReference>
<reference evidence="12 13" key="2">
    <citation type="submission" date="2017-07" db="EMBL/GenBank/DDBJ databases">
        <title>Candidatus Dactylopiibacterium carminicum, a nitrogen-fixing symbiont of the cochineal insect Dactylopius coccus and Dactylopius opuntiae (Hemiptera: Coccoidea: Dactylopiidae).</title>
        <authorList>
            <person name="Vera A."/>
        </authorList>
    </citation>
    <scope>NUCLEOTIDE SEQUENCE [LARGE SCALE GENOMIC DNA]</scope>
    <source>
        <strain evidence="12 13">NFDCM</strain>
    </source>
</reference>
<evidence type="ECO:0000313" key="13">
    <source>
        <dbReference type="Proteomes" id="UP000216107"/>
    </source>
</evidence>
<evidence type="ECO:0000256" key="1">
    <source>
        <dbReference type="ARBA" id="ARBA00004418"/>
    </source>
</evidence>
<comment type="caution">
    <text evidence="12">The sequence shown here is derived from an EMBL/GenBank/DDBJ whole genome shotgun (WGS) entry which is preliminary data.</text>
</comment>
<feature type="domain" description="Thioredoxin" evidence="10">
    <location>
        <begin position="10"/>
        <end position="165"/>
    </location>
</feature>
<protein>
    <recommendedName>
        <fullName evidence="7">Thiol:disulfide interchange protein</fullName>
    </recommendedName>
</protein>
<evidence type="ECO:0000313" key="12">
    <source>
        <dbReference type="EMBL" id="PAS92400.1"/>
    </source>
</evidence>
<gene>
    <name evidence="11" type="ORF">BGI27_12190</name>
    <name evidence="12" type="ORF">CGU29_11745</name>
</gene>
<keyword evidence="14" id="KW-1185">Reference proteome</keyword>
<dbReference type="EMBL" id="NMRN01000039">
    <property type="protein sequence ID" value="PAS92400.1"/>
    <property type="molecule type" value="Genomic_DNA"/>
</dbReference>
<dbReference type="InterPro" id="IPR036249">
    <property type="entry name" value="Thioredoxin-like_sf"/>
</dbReference>
<accession>A0A272ERR7</accession>
<keyword evidence="3 9" id="KW-0732">Signal</keyword>
<proteinExistence type="inferred from homology"/>
<dbReference type="RefSeq" id="WP_095525153.1">
    <property type="nucleotide sequence ID" value="NZ_MDUX01000042.1"/>
</dbReference>
<keyword evidence="5 7" id="KW-1015">Disulfide bond</keyword>